<dbReference type="InterPro" id="IPR051533">
    <property type="entry name" value="WaaL-like"/>
</dbReference>
<dbReference type="PANTHER" id="PTHR37422">
    <property type="entry name" value="TEICHURONIC ACID BIOSYNTHESIS PROTEIN TUAE"/>
    <property type="match status" value="1"/>
</dbReference>
<feature type="transmembrane region" description="Helical" evidence="5">
    <location>
        <begin position="460"/>
        <end position="476"/>
    </location>
</feature>
<gene>
    <name evidence="7" type="ORF">ACFQ34_12060</name>
</gene>
<keyword evidence="4 5" id="KW-0472">Membrane</keyword>
<feature type="transmembrane region" description="Helical" evidence="5">
    <location>
        <begin position="295"/>
        <end position="312"/>
    </location>
</feature>
<name>A0ABW3VI53_9PSEU</name>
<comment type="caution">
    <text evidence="7">The sequence shown here is derived from an EMBL/GenBank/DDBJ whole genome shotgun (WGS) entry which is preliminary data.</text>
</comment>
<evidence type="ECO:0000256" key="2">
    <source>
        <dbReference type="ARBA" id="ARBA00022692"/>
    </source>
</evidence>
<dbReference type="EMBL" id="JBHTMB010000104">
    <property type="protein sequence ID" value="MFD1234020.1"/>
    <property type="molecule type" value="Genomic_DNA"/>
</dbReference>
<keyword evidence="2 5" id="KW-0812">Transmembrane</keyword>
<evidence type="ECO:0000256" key="5">
    <source>
        <dbReference type="SAM" id="Phobius"/>
    </source>
</evidence>
<feature type="domain" description="O-antigen ligase-related" evidence="6">
    <location>
        <begin position="256"/>
        <end position="402"/>
    </location>
</feature>
<accession>A0ABW3VI53</accession>
<evidence type="ECO:0000256" key="3">
    <source>
        <dbReference type="ARBA" id="ARBA00022989"/>
    </source>
</evidence>
<dbReference type="GO" id="GO:0016874">
    <property type="term" value="F:ligase activity"/>
    <property type="evidence" value="ECO:0007669"/>
    <property type="project" value="UniProtKB-KW"/>
</dbReference>
<comment type="subcellular location">
    <subcellularLocation>
        <location evidence="1">Membrane</location>
        <topology evidence="1">Multi-pass membrane protein</topology>
    </subcellularLocation>
</comment>
<reference evidence="8" key="1">
    <citation type="journal article" date="2019" name="Int. J. Syst. Evol. Microbiol.">
        <title>The Global Catalogue of Microorganisms (GCM) 10K type strain sequencing project: providing services to taxonomists for standard genome sequencing and annotation.</title>
        <authorList>
            <consortium name="The Broad Institute Genomics Platform"/>
            <consortium name="The Broad Institute Genome Sequencing Center for Infectious Disease"/>
            <person name="Wu L."/>
            <person name="Ma J."/>
        </authorList>
    </citation>
    <scope>NUCLEOTIDE SEQUENCE [LARGE SCALE GENOMIC DNA]</scope>
    <source>
        <strain evidence="8">CCUG 49018</strain>
    </source>
</reference>
<feature type="transmembrane region" description="Helical" evidence="5">
    <location>
        <begin position="109"/>
        <end position="128"/>
    </location>
</feature>
<evidence type="ECO:0000256" key="4">
    <source>
        <dbReference type="ARBA" id="ARBA00023136"/>
    </source>
</evidence>
<evidence type="ECO:0000259" key="6">
    <source>
        <dbReference type="Pfam" id="PF04932"/>
    </source>
</evidence>
<feature type="transmembrane region" description="Helical" evidence="5">
    <location>
        <begin position="395"/>
        <end position="414"/>
    </location>
</feature>
<feature type="transmembrane region" description="Helical" evidence="5">
    <location>
        <begin position="78"/>
        <end position="97"/>
    </location>
</feature>
<evidence type="ECO:0000313" key="7">
    <source>
        <dbReference type="EMBL" id="MFD1234020.1"/>
    </source>
</evidence>
<keyword evidence="8" id="KW-1185">Reference proteome</keyword>
<feature type="transmembrane region" description="Helical" evidence="5">
    <location>
        <begin position="497"/>
        <end position="524"/>
    </location>
</feature>
<dbReference type="Pfam" id="PF04932">
    <property type="entry name" value="Wzy_C"/>
    <property type="match status" value="1"/>
</dbReference>
<dbReference type="RefSeq" id="WP_346092850.1">
    <property type="nucleotide sequence ID" value="NZ_BAABKS010000062.1"/>
</dbReference>
<evidence type="ECO:0000313" key="8">
    <source>
        <dbReference type="Proteomes" id="UP001597182"/>
    </source>
</evidence>
<keyword evidence="3 5" id="KW-1133">Transmembrane helix</keyword>
<feature type="transmembrane region" description="Helical" evidence="5">
    <location>
        <begin position="250"/>
        <end position="266"/>
    </location>
</feature>
<feature type="transmembrane region" description="Helical" evidence="5">
    <location>
        <begin position="36"/>
        <end position="58"/>
    </location>
</feature>
<dbReference type="InterPro" id="IPR007016">
    <property type="entry name" value="O-antigen_ligase-rel_domated"/>
</dbReference>
<proteinExistence type="predicted"/>
<dbReference type="Proteomes" id="UP001597182">
    <property type="component" value="Unassembled WGS sequence"/>
</dbReference>
<feature type="transmembrane region" description="Helical" evidence="5">
    <location>
        <begin position="12"/>
        <end position="29"/>
    </location>
</feature>
<keyword evidence="7" id="KW-0436">Ligase</keyword>
<feature type="transmembrane region" description="Helical" evidence="5">
    <location>
        <begin position="435"/>
        <end position="454"/>
    </location>
</feature>
<feature type="transmembrane region" description="Helical" evidence="5">
    <location>
        <begin position="272"/>
        <end position="288"/>
    </location>
</feature>
<protein>
    <submittedName>
        <fullName evidence="7">O-antigen ligase family protein</fullName>
    </submittedName>
</protein>
<feature type="transmembrane region" description="Helical" evidence="5">
    <location>
        <begin position="640"/>
        <end position="659"/>
    </location>
</feature>
<sequence>MSTLSTVVQRNGGFVAAIGVALLVLAFTVGPSMTLLMLGALIGLGVVAAAVMVPTVALGLMVASEFANASGVLVQLPVSVYMALLGLCGLSAVVGLSRKRYRARIRPGWWIPASLLLAYLVTLIPSAVLSQDPASTTTSLSDSLKDLVFVVIVSLLLQMSGRPWWTIVAILVPLAFISILTALSEYVVGNNVTFGGFSTIQSDAGADIAAARHSGPLPDPNFWGRFLILGLPFGLASVTRSLNRRNWMELLFSGGATFAILLGIYLTQSRGTMLAAGLAVVVWIIAAGPRIRRRAFFLAPLSLLILLLPGIGDRLLTLTQTVSSAPDYSADQSLTERGNVGDVAFGVFKANPLFGTGPGSFANVMTHYAPLTNAGPTGDITATHNLYLEILSESGIVGMAGWAILVIGMLVLAYNATVRLAGSFPDARGGRLTRATGAAGIAAIVGFSAASIFLHLAYSRTFLFVCALIGYMYTVARTDRELSRPGPRRATNRARKAFAFASAVTVLTAVAATVVGATLVGVLARQTYVATSELTLQATGAGYPGYAMDVRRRVATLPAYASVIQAGGANQETTVIADPTRGVMTVTAVGSSPAEAIQRRDAIVTNAPNAIKQSSLDAVYNVVTVSVGDVTEKRAVDGTTLRIVLLATAGEIALVLFLCGRIRREERRRGVWLI</sequence>
<dbReference type="PANTHER" id="PTHR37422:SF13">
    <property type="entry name" value="LIPOPOLYSACCHARIDE BIOSYNTHESIS PROTEIN PA4999-RELATED"/>
    <property type="match status" value="1"/>
</dbReference>
<feature type="transmembrane region" description="Helical" evidence="5">
    <location>
        <begin position="164"/>
        <end position="183"/>
    </location>
</feature>
<evidence type="ECO:0000256" key="1">
    <source>
        <dbReference type="ARBA" id="ARBA00004141"/>
    </source>
</evidence>
<organism evidence="7 8">
    <name type="scientific">Pseudonocardia benzenivorans</name>
    <dbReference type="NCBI Taxonomy" id="228005"/>
    <lineage>
        <taxon>Bacteria</taxon>
        <taxon>Bacillati</taxon>
        <taxon>Actinomycetota</taxon>
        <taxon>Actinomycetes</taxon>
        <taxon>Pseudonocardiales</taxon>
        <taxon>Pseudonocardiaceae</taxon>
        <taxon>Pseudonocardia</taxon>
    </lineage>
</organism>